<organism evidence="4 5">
    <name type="scientific">Exophiala dermatitidis</name>
    <name type="common">Black yeast-like fungus</name>
    <name type="synonym">Wangiella dermatitidis</name>
    <dbReference type="NCBI Taxonomy" id="5970"/>
    <lineage>
        <taxon>Eukaryota</taxon>
        <taxon>Fungi</taxon>
        <taxon>Dikarya</taxon>
        <taxon>Ascomycota</taxon>
        <taxon>Pezizomycotina</taxon>
        <taxon>Eurotiomycetes</taxon>
        <taxon>Chaetothyriomycetidae</taxon>
        <taxon>Chaetothyriales</taxon>
        <taxon>Herpotrichiellaceae</taxon>
        <taxon>Exophiala</taxon>
    </lineage>
</organism>
<feature type="compositionally biased region" description="Acidic residues" evidence="3">
    <location>
        <begin position="312"/>
        <end position="330"/>
    </location>
</feature>
<feature type="region of interest" description="Disordered" evidence="3">
    <location>
        <begin position="299"/>
        <end position="357"/>
    </location>
</feature>
<comment type="similarity">
    <text evidence="1 2">Belongs to the nucleosome assembly protein (NAP) family.</text>
</comment>
<dbReference type="Proteomes" id="UP001161757">
    <property type="component" value="Unassembled WGS sequence"/>
</dbReference>
<comment type="caution">
    <text evidence="4">The sequence shown here is derived from an EMBL/GenBank/DDBJ whole genome shotgun (WGS) entry which is preliminary data.</text>
</comment>
<evidence type="ECO:0000313" key="4">
    <source>
        <dbReference type="EMBL" id="KAJ8988073.1"/>
    </source>
</evidence>
<protein>
    <recommendedName>
        <fullName evidence="6">Template-activating factor I</fullName>
    </recommendedName>
</protein>
<evidence type="ECO:0000256" key="2">
    <source>
        <dbReference type="RuleBase" id="RU003876"/>
    </source>
</evidence>
<evidence type="ECO:0008006" key="6">
    <source>
        <dbReference type="Google" id="ProtNLM"/>
    </source>
</evidence>
<sequence length="357" mass="40552">MATDTEDVTTLFAELGDLEKDFAQVELDALRRKEFALKPLYSKRKELLDKIPDFWPTVFGNGPEEIQQFLSPDDLALISAIKSFSVERYQIESETAGEPRSLRFTFEFAENDFIEDTKLVKEFEYKPRDDGPGSLVSKPVAIKWKNKRRDVTHGLLDAAVELYQAEEALKLKNGENEIDIVERESLWQHEKLREKMAKLDESPELEPSFFNWFGFRGAVKTPQPKPAVAENGANGADEDDEDDEDEEPMLEVEIFPAGEEVAIVLAEELWADAMDYFSESHCIPSKVAKIGRTDFRAVSAQEGSDSSSEVNEIVDDDEESSDDDAPELVEGEITTEVQEVEEEDAKDDRPKKRQRKD</sequence>
<dbReference type="InterPro" id="IPR037231">
    <property type="entry name" value="NAP-like_sf"/>
</dbReference>
<dbReference type="PANTHER" id="PTHR11875">
    <property type="entry name" value="TESTIS-SPECIFIC Y-ENCODED PROTEIN"/>
    <property type="match status" value="1"/>
</dbReference>
<feature type="region of interest" description="Disordered" evidence="3">
    <location>
        <begin position="221"/>
        <end position="248"/>
    </location>
</feature>
<evidence type="ECO:0000256" key="3">
    <source>
        <dbReference type="SAM" id="MobiDB-lite"/>
    </source>
</evidence>
<dbReference type="SUPFAM" id="SSF143113">
    <property type="entry name" value="NAP-like"/>
    <property type="match status" value="1"/>
</dbReference>
<dbReference type="InterPro" id="IPR002164">
    <property type="entry name" value="NAP_family"/>
</dbReference>
<feature type="compositionally biased region" description="Acidic residues" evidence="3">
    <location>
        <begin position="236"/>
        <end position="248"/>
    </location>
</feature>
<dbReference type="Gene3D" id="3.30.1120.90">
    <property type="entry name" value="Nucleosome assembly protein"/>
    <property type="match status" value="1"/>
</dbReference>
<gene>
    <name evidence="4" type="ORF">HRR80_007851</name>
</gene>
<name>A0AAN6EMT7_EXODE</name>
<reference evidence="4" key="1">
    <citation type="submission" date="2023-01" db="EMBL/GenBank/DDBJ databases">
        <title>Exophiala dermititidis isolated from Cystic Fibrosis Patient.</title>
        <authorList>
            <person name="Kurbessoian T."/>
            <person name="Crocker A."/>
            <person name="Murante D."/>
            <person name="Hogan D.A."/>
            <person name="Stajich J.E."/>
        </authorList>
    </citation>
    <scope>NUCLEOTIDE SEQUENCE</scope>
    <source>
        <strain evidence="4">Ex8</strain>
    </source>
</reference>
<evidence type="ECO:0000313" key="5">
    <source>
        <dbReference type="Proteomes" id="UP001161757"/>
    </source>
</evidence>
<dbReference type="GO" id="GO:0006334">
    <property type="term" value="P:nucleosome assembly"/>
    <property type="evidence" value="ECO:0007669"/>
    <property type="project" value="InterPro"/>
</dbReference>
<accession>A0AAN6EMT7</accession>
<dbReference type="Pfam" id="PF00956">
    <property type="entry name" value="NAP"/>
    <property type="match status" value="1"/>
</dbReference>
<dbReference type="EMBL" id="JAJGCB010000020">
    <property type="protein sequence ID" value="KAJ8988073.1"/>
    <property type="molecule type" value="Genomic_DNA"/>
</dbReference>
<proteinExistence type="inferred from homology"/>
<evidence type="ECO:0000256" key="1">
    <source>
        <dbReference type="ARBA" id="ARBA00009947"/>
    </source>
</evidence>
<dbReference type="AlphaFoldDB" id="A0AAN6EMT7"/>
<dbReference type="GO" id="GO:0005634">
    <property type="term" value="C:nucleus"/>
    <property type="evidence" value="ECO:0007669"/>
    <property type="project" value="InterPro"/>
</dbReference>